<dbReference type="AlphaFoldDB" id="A0A0S6W347"/>
<evidence type="ECO:0000256" key="3">
    <source>
        <dbReference type="PIRSR" id="PIRSR607837-1"/>
    </source>
</evidence>
<evidence type="ECO:0000256" key="1">
    <source>
        <dbReference type="ARBA" id="ARBA00008635"/>
    </source>
</evidence>
<gene>
    <name evidence="4" type="ORF">U14_04075</name>
</gene>
<reference evidence="4 5" key="1">
    <citation type="journal article" date="2015" name="PeerJ">
        <title>First genomic representation of candidate bacterial phylum KSB3 points to enhanced environmental sensing as a trigger of wastewater bulking.</title>
        <authorList>
            <person name="Sekiguchi Y."/>
            <person name="Ohashi A."/>
            <person name="Parks D.H."/>
            <person name="Yamauchi T."/>
            <person name="Tyson G.W."/>
            <person name="Hugenholtz P."/>
        </authorList>
    </citation>
    <scope>NUCLEOTIDE SEQUENCE [LARGE SCALE GENOMIC DNA]</scope>
</reference>
<dbReference type="Gene3D" id="1.20.120.450">
    <property type="entry name" value="dinb family like domain"/>
    <property type="match status" value="1"/>
</dbReference>
<keyword evidence="2 3" id="KW-0479">Metal-binding</keyword>
<evidence type="ECO:0000256" key="2">
    <source>
        <dbReference type="ARBA" id="ARBA00022723"/>
    </source>
</evidence>
<accession>A0A0S6W347</accession>
<proteinExistence type="inferred from homology"/>
<comment type="similarity">
    <text evidence="1">Belongs to the DinB family.</text>
</comment>
<feature type="binding site" evidence="3">
    <location>
        <position position="136"/>
    </location>
    <ligand>
        <name>a divalent metal cation</name>
        <dbReference type="ChEBI" id="CHEBI:60240"/>
    </ligand>
</feature>
<dbReference type="Pfam" id="PF05163">
    <property type="entry name" value="DinB"/>
    <property type="match status" value="1"/>
</dbReference>
<dbReference type="HOGENOM" id="CLU_1634283_0_0_0"/>
<organism evidence="4 5">
    <name type="scientific">Candidatus Moduliflexus flocculans</name>
    <dbReference type="NCBI Taxonomy" id="1499966"/>
    <lineage>
        <taxon>Bacteria</taxon>
        <taxon>Candidatus Moduliflexota</taxon>
        <taxon>Candidatus Moduliflexia</taxon>
        <taxon>Candidatus Moduliflexales</taxon>
        <taxon>Candidatus Moduliflexaceae</taxon>
    </lineage>
</organism>
<sequence length="158" mass="17422">MKEGLIEQLKATRQFFLNSVSCLTDDDSGFAPTKETFTVAQQVEHAALTVEWFIEGAFSPQGFNLDFATADATVKKATSFDKALQHFQQAFDAAIQKIQSLTIDELVASFPPDDPIYRGAPKFIVINGIVDHTAHHRGALTVYARLLGKTPKMPYSEA</sequence>
<dbReference type="Proteomes" id="UP000030700">
    <property type="component" value="Unassembled WGS sequence"/>
</dbReference>
<protein>
    <recommendedName>
        <fullName evidence="6">DinB family protein</fullName>
    </recommendedName>
</protein>
<feature type="binding site" evidence="3">
    <location>
        <position position="45"/>
    </location>
    <ligand>
        <name>a divalent metal cation</name>
        <dbReference type="ChEBI" id="CHEBI:60240"/>
    </ligand>
</feature>
<dbReference type="InterPro" id="IPR034660">
    <property type="entry name" value="DinB/YfiT-like"/>
</dbReference>
<evidence type="ECO:0000313" key="5">
    <source>
        <dbReference type="Proteomes" id="UP000030700"/>
    </source>
</evidence>
<dbReference type="SUPFAM" id="SSF109854">
    <property type="entry name" value="DinB/YfiT-like putative metalloenzymes"/>
    <property type="match status" value="1"/>
</dbReference>
<dbReference type="InterPro" id="IPR007837">
    <property type="entry name" value="DinB"/>
</dbReference>
<dbReference type="EMBL" id="DF820459">
    <property type="protein sequence ID" value="GAK52818.1"/>
    <property type="molecule type" value="Genomic_DNA"/>
</dbReference>
<feature type="binding site" evidence="3">
    <location>
        <position position="132"/>
    </location>
    <ligand>
        <name>a divalent metal cation</name>
        <dbReference type="ChEBI" id="CHEBI:60240"/>
    </ligand>
</feature>
<evidence type="ECO:0008006" key="6">
    <source>
        <dbReference type="Google" id="ProtNLM"/>
    </source>
</evidence>
<evidence type="ECO:0000313" key="4">
    <source>
        <dbReference type="EMBL" id="GAK52818.1"/>
    </source>
</evidence>
<dbReference type="GO" id="GO:0046872">
    <property type="term" value="F:metal ion binding"/>
    <property type="evidence" value="ECO:0007669"/>
    <property type="project" value="UniProtKB-KW"/>
</dbReference>
<keyword evidence="5" id="KW-1185">Reference proteome</keyword>
<name>A0A0S6W347_9BACT</name>
<dbReference type="STRING" id="1499966.U14_04075"/>